<keyword evidence="4" id="KW-0645">Protease</keyword>
<evidence type="ECO:0000259" key="12">
    <source>
        <dbReference type="SMART" id="SM00228"/>
    </source>
</evidence>
<dbReference type="CDD" id="cd23081">
    <property type="entry name" value="cpPDZ_EcRseP-like"/>
    <property type="match status" value="1"/>
</dbReference>
<dbReference type="EC" id="3.4.24.-" evidence="11"/>
<feature type="domain" description="PDZ" evidence="12">
    <location>
        <begin position="205"/>
        <end position="273"/>
    </location>
</feature>
<gene>
    <name evidence="13" type="primary">rseP</name>
    <name evidence="13" type="ORF">P8627_00335</name>
</gene>
<feature type="transmembrane region" description="Helical" evidence="11">
    <location>
        <begin position="373"/>
        <end position="395"/>
    </location>
</feature>
<dbReference type="PANTHER" id="PTHR42837:SF2">
    <property type="entry name" value="MEMBRANE METALLOPROTEASE ARASP2, CHLOROPLASTIC-RELATED"/>
    <property type="match status" value="1"/>
</dbReference>
<feature type="transmembrane region" description="Helical" evidence="11">
    <location>
        <begin position="124"/>
        <end position="145"/>
    </location>
</feature>
<feature type="transmembrane region" description="Helical" evidence="11">
    <location>
        <begin position="36"/>
        <end position="57"/>
    </location>
</feature>
<keyword evidence="11" id="KW-0479">Metal-binding</keyword>
<evidence type="ECO:0000256" key="3">
    <source>
        <dbReference type="ARBA" id="ARBA00007931"/>
    </source>
</evidence>
<keyword evidence="7 11" id="KW-0862">Zinc</keyword>
<accession>A0ABY8LBN7</accession>
<dbReference type="InterPro" id="IPR004387">
    <property type="entry name" value="Pept_M50_Zn"/>
</dbReference>
<evidence type="ECO:0000256" key="11">
    <source>
        <dbReference type="RuleBase" id="RU362031"/>
    </source>
</evidence>
<dbReference type="NCBIfam" id="TIGR00054">
    <property type="entry name" value="RIP metalloprotease RseP"/>
    <property type="match status" value="1"/>
</dbReference>
<keyword evidence="10 11" id="KW-0472">Membrane</keyword>
<feature type="transmembrane region" description="Helical" evidence="11">
    <location>
        <begin position="12"/>
        <end position="30"/>
    </location>
</feature>
<dbReference type="Proteomes" id="UP001243420">
    <property type="component" value="Chromosome"/>
</dbReference>
<comment type="subcellular location">
    <subcellularLocation>
        <location evidence="2">Membrane</location>
        <topology evidence="2">Multi-pass membrane protein</topology>
    </subcellularLocation>
</comment>
<comment type="similarity">
    <text evidence="3 11">Belongs to the peptidase M50B family.</text>
</comment>
<evidence type="ECO:0000313" key="14">
    <source>
        <dbReference type="Proteomes" id="UP001243420"/>
    </source>
</evidence>
<dbReference type="SUPFAM" id="SSF50156">
    <property type="entry name" value="PDZ domain-like"/>
    <property type="match status" value="2"/>
</dbReference>
<dbReference type="RefSeq" id="WP_279965495.1">
    <property type="nucleotide sequence ID" value="NZ_CP122537.1"/>
</dbReference>
<keyword evidence="8 11" id="KW-1133">Transmembrane helix</keyword>
<proteinExistence type="inferred from homology"/>
<evidence type="ECO:0000256" key="1">
    <source>
        <dbReference type="ARBA" id="ARBA00001947"/>
    </source>
</evidence>
<keyword evidence="6 11" id="KW-0378">Hydrolase</keyword>
<dbReference type="PANTHER" id="PTHR42837">
    <property type="entry name" value="REGULATOR OF SIGMA-E PROTEASE RSEP"/>
    <property type="match status" value="1"/>
</dbReference>
<sequence>MDLSLIPQFGGLIYTVLAFVVALSIIVAIHEYGHYIVGRWCGIKADVFSIGFGPILFSRMDRHGTRWQVAALPLGGYVKFRGDANAASVGADGEVATMSAEERAQTMTGAALWRRAATVAAGPIFNFILSILVFGAFVIVAGQAVERPVIGEIKDLPADVQTLQPGDEVLSIAGQPVATLAELTEAGRAQPPARTLPYEIRRDGAVLDVEAAPPMPARVDVVQPRSAAWDIGLQPGDTIRAVEGEPIHSFGELQDRVAASEGAPLAITVWRDGELLDFTIAPRSSDLPLPDGGFETRYLLGISGGLFFEPVTERAGPIAALGYGVDQTLFILRSSLSALSHIVTGQISTCNLSGPIGIAETSGAAASQGFANFIWFIAVLSAAVGMLNLFPIPVLDGGHLVFHAYEAVSGRAPSDGAVKVLMTVGLALMGALMVFALFNDLTCP</sequence>
<keyword evidence="5 11" id="KW-0812">Transmembrane</keyword>
<dbReference type="InterPro" id="IPR036034">
    <property type="entry name" value="PDZ_sf"/>
</dbReference>
<dbReference type="InterPro" id="IPR001478">
    <property type="entry name" value="PDZ"/>
</dbReference>
<keyword evidence="14" id="KW-1185">Reference proteome</keyword>
<keyword evidence="9 11" id="KW-0482">Metalloprotease</keyword>
<dbReference type="SMART" id="SM00228">
    <property type="entry name" value="PDZ"/>
    <property type="match status" value="2"/>
</dbReference>
<comment type="cofactor">
    <cofactor evidence="1 11">
        <name>Zn(2+)</name>
        <dbReference type="ChEBI" id="CHEBI:29105"/>
    </cofactor>
</comment>
<evidence type="ECO:0000256" key="2">
    <source>
        <dbReference type="ARBA" id="ARBA00004141"/>
    </source>
</evidence>
<dbReference type="InterPro" id="IPR008915">
    <property type="entry name" value="Peptidase_M50"/>
</dbReference>
<dbReference type="GO" id="GO:0008237">
    <property type="term" value="F:metallopeptidase activity"/>
    <property type="evidence" value="ECO:0007669"/>
    <property type="project" value="UniProtKB-KW"/>
</dbReference>
<evidence type="ECO:0000256" key="8">
    <source>
        <dbReference type="ARBA" id="ARBA00022989"/>
    </source>
</evidence>
<dbReference type="Pfam" id="PF17820">
    <property type="entry name" value="PDZ_6"/>
    <property type="match status" value="1"/>
</dbReference>
<evidence type="ECO:0000256" key="4">
    <source>
        <dbReference type="ARBA" id="ARBA00022670"/>
    </source>
</evidence>
<evidence type="ECO:0000256" key="6">
    <source>
        <dbReference type="ARBA" id="ARBA00022801"/>
    </source>
</evidence>
<feature type="transmembrane region" description="Helical" evidence="11">
    <location>
        <begin position="416"/>
        <end position="438"/>
    </location>
</feature>
<dbReference type="EMBL" id="CP122537">
    <property type="protein sequence ID" value="WGH78744.1"/>
    <property type="molecule type" value="Genomic_DNA"/>
</dbReference>
<dbReference type="Pfam" id="PF02163">
    <property type="entry name" value="Peptidase_M50"/>
    <property type="match status" value="1"/>
</dbReference>
<evidence type="ECO:0000256" key="9">
    <source>
        <dbReference type="ARBA" id="ARBA00023049"/>
    </source>
</evidence>
<evidence type="ECO:0000256" key="5">
    <source>
        <dbReference type="ARBA" id="ARBA00022692"/>
    </source>
</evidence>
<dbReference type="InterPro" id="IPR041489">
    <property type="entry name" value="PDZ_6"/>
</dbReference>
<evidence type="ECO:0000256" key="7">
    <source>
        <dbReference type="ARBA" id="ARBA00022833"/>
    </source>
</evidence>
<feature type="domain" description="PDZ" evidence="12">
    <location>
        <begin position="132"/>
        <end position="204"/>
    </location>
</feature>
<organism evidence="13 14">
    <name type="scientific">Jannaschia ovalis</name>
    <dbReference type="NCBI Taxonomy" id="3038773"/>
    <lineage>
        <taxon>Bacteria</taxon>
        <taxon>Pseudomonadati</taxon>
        <taxon>Pseudomonadota</taxon>
        <taxon>Alphaproteobacteria</taxon>
        <taxon>Rhodobacterales</taxon>
        <taxon>Roseobacteraceae</taxon>
        <taxon>Jannaschia</taxon>
    </lineage>
</organism>
<evidence type="ECO:0000313" key="13">
    <source>
        <dbReference type="EMBL" id="WGH78744.1"/>
    </source>
</evidence>
<evidence type="ECO:0000256" key="10">
    <source>
        <dbReference type="ARBA" id="ARBA00023136"/>
    </source>
</evidence>
<name>A0ABY8LBN7_9RHOB</name>
<dbReference type="Gene3D" id="2.30.42.10">
    <property type="match status" value="2"/>
</dbReference>
<reference evidence="13 14" key="1">
    <citation type="submission" date="2023-04" db="EMBL/GenBank/DDBJ databases">
        <title>Jannaschia ovalis sp. nov., a marine bacterium isolated from sea tidal flat.</title>
        <authorList>
            <person name="Kwon D.Y."/>
            <person name="Kim J.-J."/>
        </authorList>
    </citation>
    <scope>NUCLEOTIDE SEQUENCE [LARGE SCALE GENOMIC DNA]</scope>
    <source>
        <strain evidence="13 14">GRR-S6-38</strain>
    </source>
</reference>
<dbReference type="CDD" id="cd06163">
    <property type="entry name" value="S2P-M50_PDZ_RseP-like"/>
    <property type="match status" value="1"/>
</dbReference>
<protein>
    <recommendedName>
        <fullName evidence="11">Zinc metalloprotease</fullName>
        <ecNumber evidence="11">3.4.24.-</ecNumber>
    </recommendedName>
</protein>